<proteinExistence type="predicted"/>
<organism evidence="1 2">
    <name type="scientific">Artemisia annua</name>
    <name type="common">Sweet wormwood</name>
    <dbReference type="NCBI Taxonomy" id="35608"/>
    <lineage>
        <taxon>Eukaryota</taxon>
        <taxon>Viridiplantae</taxon>
        <taxon>Streptophyta</taxon>
        <taxon>Embryophyta</taxon>
        <taxon>Tracheophyta</taxon>
        <taxon>Spermatophyta</taxon>
        <taxon>Magnoliopsida</taxon>
        <taxon>eudicotyledons</taxon>
        <taxon>Gunneridae</taxon>
        <taxon>Pentapetalae</taxon>
        <taxon>asterids</taxon>
        <taxon>campanulids</taxon>
        <taxon>Asterales</taxon>
        <taxon>Asteraceae</taxon>
        <taxon>Asteroideae</taxon>
        <taxon>Anthemideae</taxon>
        <taxon>Artemisiinae</taxon>
        <taxon>Artemisia</taxon>
    </lineage>
</organism>
<reference evidence="1 2" key="1">
    <citation type="journal article" date="2018" name="Mol. Plant">
        <title>The genome of Artemisia annua provides insight into the evolution of Asteraceae family and artemisinin biosynthesis.</title>
        <authorList>
            <person name="Shen Q."/>
            <person name="Zhang L."/>
            <person name="Liao Z."/>
            <person name="Wang S."/>
            <person name="Yan T."/>
            <person name="Shi P."/>
            <person name="Liu M."/>
            <person name="Fu X."/>
            <person name="Pan Q."/>
            <person name="Wang Y."/>
            <person name="Lv Z."/>
            <person name="Lu X."/>
            <person name="Zhang F."/>
            <person name="Jiang W."/>
            <person name="Ma Y."/>
            <person name="Chen M."/>
            <person name="Hao X."/>
            <person name="Li L."/>
            <person name="Tang Y."/>
            <person name="Lv G."/>
            <person name="Zhou Y."/>
            <person name="Sun X."/>
            <person name="Brodelius P.E."/>
            <person name="Rose J.K.C."/>
            <person name="Tang K."/>
        </authorList>
    </citation>
    <scope>NUCLEOTIDE SEQUENCE [LARGE SCALE GENOMIC DNA]</scope>
    <source>
        <strain evidence="2">cv. Huhao1</strain>
        <tissue evidence="1">Leaf</tissue>
    </source>
</reference>
<dbReference type="STRING" id="35608.A0A2U1PD85"/>
<dbReference type="Proteomes" id="UP000245207">
    <property type="component" value="Unassembled WGS sequence"/>
</dbReference>
<dbReference type="OrthoDB" id="1938319at2759"/>
<dbReference type="SUPFAM" id="SSF56112">
    <property type="entry name" value="Protein kinase-like (PK-like)"/>
    <property type="match status" value="1"/>
</dbReference>
<protein>
    <submittedName>
        <fullName evidence="1">Apple-like protein</fullName>
    </submittedName>
</protein>
<dbReference type="Gene3D" id="3.30.200.20">
    <property type="entry name" value="Phosphorylase Kinase, domain 1"/>
    <property type="match status" value="1"/>
</dbReference>
<dbReference type="InterPro" id="IPR011009">
    <property type="entry name" value="Kinase-like_dom_sf"/>
</dbReference>
<accession>A0A2U1PD85</accession>
<dbReference type="AlphaFoldDB" id="A0A2U1PD85"/>
<comment type="caution">
    <text evidence="1">The sequence shown here is derived from an EMBL/GenBank/DDBJ whole genome shotgun (WGS) entry which is preliminary data.</text>
</comment>
<evidence type="ECO:0000313" key="2">
    <source>
        <dbReference type="Proteomes" id="UP000245207"/>
    </source>
</evidence>
<keyword evidence="2" id="KW-1185">Reference proteome</keyword>
<evidence type="ECO:0000313" key="1">
    <source>
        <dbReference type="EMBL" id="PWA83721.1"/>
    </source>
</evidence>
<gene>
    <name evidence="1" type="ORF">CTI12_AA164900</name>
</gene>
<name>A0A2U1PD85_ARTAN</name>
<dbReference type="EMBL" id="PKPP01001314">
    <property type="protein sequence ID" value="PWA83721.1"/>
    <property type="molecule type" value="Genomic_DNA"/>
</dbReference>
<sequence>MGHKRIMSMGQPNPSCLVLTRNDRSILPPLILCSRLLIMVYTERINRELLEFDSISTTSGDANNNTELVSFSLRSVLAATGSFSVKNKLGEGGFGPVYKV</sequence>